<dbReference type="AlphaFoldDB" id="A0AAV9KIC2"/>
<dbReference type="EMBL" id="JAWPEI010000010">
    <property type="protein sequence ID" value="KAK4713064.1"/>
    <property type="molecule type" value="Genomic_DNA"/>
</dbReference>
<evidence type="ECO:0000313" key="2">
    <source>
        <dbReference type="Proteomes" id="UP001311915"/>
    </source>
</evidence>
<organism evidence="1 2">
    <name type="scientific">Solanum pinnatisectum</name>
    <name type="common">tansyleaf nightshade</name>
    <dbReference type="NCBI Taxonomy" id="50273"/>
    <lineage>
        <taxon>Eukaryota</taxon>
        <taxon>Viridiplantae</taxon>
        <taxon>Streptophyta</taxon>
        <taxon>Embryophyta</taxon>
        <taxon>Tracheophyta</taxon>
        <taxon>Spermatophyta</taxon>
        <taxon>Magnoliopsida</taxon>
        <taxon>eudicotyledons</taxon>
        <taxon>Gunneridae</taxon>
        <taxon>Pentapetalae</taxon>
        <taxon>asterids</taxon>
        <taxon>lamiids</taxon>
        <taxon>Solanales</taxon>
        <taxon>Solanaceae</taxon>
        <taxon>Solanoideae</taxon>
        <taxon>Solaneae</taxon>
        <taxon>Solanum</taxon>
    </lineage>
</organism>
<reference evidence="1 2" key="1">
    <citation type="submission" date="2023-10" db="EMBL/GenBank/DDBJ databases">
        <title>Genome-Wide Identification Analysis in wild type Solanum Pinnatisectum Reveals Some Genes Defensing Phytophthora Infestans.</title>
        <authorList>
            <person name="Sun C."/>
        </authorList>
    </citation>
    <scope>NUCLEOTIDE SEQUENCE [LARGE SCALE GENOMIC DNA]</scope>
    <source>
        <strain evidence="1">LQN</strain>
        <tissue evidence="1">Leaf</tissue>
    </source>
</reference>
<comment type="caution">
    <text evidence="1">The sequence shown here is derived from an EMBL/GenBank/DDBJ whole genome shotgun (WGS) entry which is preliminary data.</text>
</comment>
<proteinExistence type="predicted"/>
<name>A0AAV9KIC2_9SOLN</name>
<protein>
    <submittedName>
        <fullName evidence="1">Uncharacterized protein</fullName>
    </submittedName>
</protein>
<accession>A0AAV9KIC2</accession>
<keyword evidence="2" id="KW-1185">Reference proteome</keyword>
<evidence type="ECO:0000313" key="1">
    <source>
        <dbReference type="EMBL" id="KAK4713064.1"/>
    </source>
</evidence>
<gene>
    <name evidence="1" type="ORF">R3W88_018971</name>
</gene>
<dbReference type="Proteomes" id="UP001311915">
    <property type="component" value="Unassembled WGS sequence"/>
</dbReference>
<sequence>MAIITPTIRIFDSKLMVKDRTILTNVPDNKMGNIGSEIPMETQFLLVKIKDGYDHLPFRGGAR</sequence>